<gene>
    <name evidence="1" type="ORF">BN948_05017</name>
</gene>
<dbReference type="EMBL" id="CCAE010000096">
    <property type="protein sequence ID" value="CDN90572.1"/>
    <property type="molecule type" value="Genomic_DNA"/>
</dbReference>
<reference evidence="2" key="1">
    <citation type="submission" date="2014-11" db="EMBL/GenBank/DDBJ databases">
        <title>Draft genome sequence of Hydrogenophaga intermedia S1.</title>
        <authorList>
            <person name="Gan H.M."/>
            <person name="Chew T.H."/>
            <person name="Stolz A."/>
        </authorList>
    </citation>
    <scope>NUCLEOTIDE SEQUENCE [LARGE SCALE GENOMIC DNA]</scope>
    <source>
        <strain evidence="2">S1</strain>
    </source>
</reference>
<protein>
    <submittedName>
        <fullName evidence="1">Uncharacterized protein</fullName>
    </submittedName>
</protein>
<sequence length="393" mass="43960">MQILIADIEHARHIGKRLSRVLSVPLTRGYFLAALVLGYRDWNHLLSLFPNAQTTSVPDEKCCPLAVKWRREHQVRILCQNTGISAERAANIVERVRPSHGFRYEPSPHRPTPDQSNPSLSAEELYGIHETLRYVWDVACRRSEFARQMTAVAHRLDEVVWSEYDPWQFGRIDLHRLYLSLCGQPPRAQKWLQDEQAHRIRASLKAILARIENIHGSSRAAVNGLAAAIERLDAVVDRWHKASHPHMNEPISYIGHPLIHDEIPALLKALGLDPDRDLLTVETAAWFPQRARAILAALDAAPIGVQQSPVAKYMKAMVTKGLRTAANMESRVARRRAPMVRSWHICVVNEAALHRIATRPGKTALDAIASAGVSGMGRLVAVPVEPVQAGEIA</sequence>
<keyword evidence="2" id="KW-1185">Reference proteome</keyword>
<proteinExistence type="predicted"/>
<evidence type="ECO:0000313" key="2">
    <source>
        <dbReference type="Proteomes" id="UP000028878"/>
    </source>
</evidence>
<accession>A0A1L1PKQ0</accession>
<evidence type="ECO:0000313" key="1">
    <source>
        <dbReference type="EMBL" id="CDN90572.1"/>
    </source>
</evidence>
<dbReference type="Proteomes" id="UP000028878">
    <property type="component" value="Unassembled WGS sequence"/>
</dbReference>
<dbReference type="AlphaFoldDB" id="A0A1L1PKQ0"/>
<name>A0A1L1PKQ0_HYDIT</name>
<organism evidence="1 2">
    <name type="scientific">Hydrogenophaga intermedia</name>
    <dbReference type="NCBI Taxonomy" id="65786"/>
    <lineage>
        <taxon>Bacteria</taxon>
        <taxon>Pseudomonadati</taxon>
        <taxon>Pseudomonadota</taxon>
        <taxon>Betaproteobacteria</taxon>
        <taxon>Burkholderiales</taxon>
        <taxon>Comamonadaceae</taxon>
        <taxon>Hydrogenophaga</taxon>
    </lineage>
</organism>